<dbReference type="InterPro" id="IPR000847">
    <property type="entry name" value="LysR_HTH_N"/>
</dbReference>
<dbReference type="GO" id="GO:0003677">
    <property type="term" value="F:DNA binding"/>
    <property type="evidence" value="ECO:0007669"/>
    <property type="project" value="UniProtKB-KW"/>
</dbReference>
<dbReference type="InterPro" id="IPR005119">
    <property type="entry name" value="LysR_subst-bd"/>
</dbReference>
<dbReference type="PROSITE" id="PS50931">
    <property type="entry name" value="HTH_LYSR"/>
    <property type="match status" value="1"/>
</dbReference>
<evidence type="ECO:0000259" key="8">
    <source>
        <dbReference type="PROSITE" id="PS50931"/>
    </source>
</evidence>
<dbReference type="Pfam" id="PF03466">
    <property type="entry name" value="LysR_substrate"/>
    <property type="match status" value="1"/>
</dbReference>
<dbReference type="Pfam" id="PF00126">
    <property type="entry name" value="HTH_1"/>
    <property type="match status" value="1"/>
</dbReference>
<accession>A0AAF1KG16</accession>
<dbReference type="InterPro" id="IPR036388">
    <property type="entry name" value="WH-like_DNA-bd_sf"/>
</dbReference>
<dbReference type="GO" id="GO:0003700">
    <property type="term" value="F:DNA-binding transcription factor activity"/>
    <property type="evidence" value="ECO:0007669"/>
    <property type="project" value="InterPro"/>
</dbReference>
<protein>
    <recommendedName>
        <fullName evidence="6">HTH-type transcriptional regulator TtuA</fullName>
    </recommendedName>
    <alternativeName>
        <fullName evidence="7">Tartrate utilization transcriptional regulator</fullName>
    </alternativeName>
</protein>
<evidence type="ECO:0000256" key="4">
    <source>
        <dbReference type="ARBA" id="ARBA00023163"/>
    </source>
</evidence>
<dbReference type="SUPFAM" id="SSF46785">
    <property type="entry name" value="Winged helix' DNA-binding domain"/>
    <property type="match status" value="1"/>
</dbReference>
<name>A0AAF1KG16_9HYPH</name>
<gene>
    <name evidence="9" type="ORF">PR017_17305</name>
</gene>
<feature type="domain" description="HTH lysR-type" evidence="8">
    <location>
        <begin position="1"/>
        <end position="58"/>
    </location>
</feature>
<dbReference type="CDD" id="cd08451">
    <property type="entry name" value="PBP2_BudR"/>
    <property type="match status" value="1"/>
</dbReference>
<evidence type="ECO:0000256" key="5">
    <source>
        <dbReference type="ARBA" id="ARBA00054626"/>
    </source>
</evidence>
<comment type="function">
    <text evidence="5">Transcriptional regulator of the ttuABCDE tartrate utilization operon.</text>
</comment>
<comment type="similarity">
    <text evidence="1">Belongs to the LysR transcriptional regulatory family.</text>
</comment>
<evidence type="ECO:0000256" key="6">
    <source>
        <dbReference type="ARBA" id="ARBA00067332"/>
    </source>
</evidence>
<dbReference type="AlphaFoldDB" id="A0AAF1KG16"/>
<keyword evidence="3" id="KW-0238">DNA-binding</keyword>
<dbReference type="KEGG" id="rtu:PR017_17305"/>
<dbReference type="PRINTS" id="PR00039">
    <property type="entry name" value="HTHLYSR"/>
</dbReference>
<evidence type="ECO:0000313" key="9">
    <source>
        <dbReference type="EMBL" id="WFR95493.1"/>
    </source>
</evidence>
<dbReference type="InterPro" id="IPR037410">
    <property type="entry name" value="BudR_PBP2"/>
</dbReference>
<reference evidence="9 10" key="1">
    <citation type="journal article" date="2018" name="Sci. Rep.">
        <title>Rhizobium tumorigenes sp. nov., a novel plant tumorigenic bacterium isolated from cane gall tumors on thornless blackberry.</title>
        <authorList>
            <person name="Kuzmanovi N."/>
            <person name="Smalla K."/>
            <person name="Gronow S."/>
            <person name="PuBawska J."/>
        </authorList>
    </citation>
    <scope>NUCLEOTIDE SEQUENCE [LARGE SCALE GENOMIC DNA]</scope>
    <source>
        <strain evidence="9 10">1078</strain>
    </source>
</reference>
<dbReference type="Proteomes" id="UP000249499">
    <property type="component" value="Chromosome"/>
</dbReference>
<dbReference type="PANTHER" id="PTHR30346">
    <property type="entry name" value="TRANSCRIPTIONAL DUAL REGULATOR HCAR-RELATED"/>
    <property type="match status" value="1"/>
</dbReference>
<keyword evidence="4" id="KW-0804">Transcription</keyword>
<dbReference type="InterPro" id="IPR036390">
    <property type="entry name" value="WH_DNA-bd_sf"/>
</dbReference>
<dbReference type="SUPFAM" id="SSF53850">
    <property type="entry name" value="Periplasmic binding protein-like II"/>
    <property type="match status" value="1"/>
</dbReference>
<dbReference type="Gene3D" id="1.10.10.10">
    <property type="entry name" value="Winged helix-like DNA-binding domain superfamily/Winged helix DNA-binding domain"/>
    <property type="match status" value="1"/>
</dbReference>
<reference evidence="10" key="2">
    <citation type="journal article" date="2023" name="MicrobiologyOpen">
        <title>Genomics of the tumorigenes clade of the family Rhizobiaceae and description of Rhizobium rhododendri sp. nov.</title>
        <authorList>
            <person name="Kuzmanovic N."/>
            <person name="diCenzo G.C."/>
            <person name="Bunk B."/>
            <person name="Sproeer C."/>
            <person name="Fruehling A."/>
            <person name="Neumann-Schaal M."/>
            <person name="Overmann J."/>
            <person name="Smalla K."/>
        </authorList>
    </citation>
    <scope>NUCLEOTIDE SEQUENCE [LARGE SCALE GENOMIC DNA]</scope>
    <source>
        <strain evidence="10">1078</strain>
    </source>
</reference>
<evidence type="ECO:0000256" key="3">
    <source>
        <dbReference type="ARBA" id="ARBA00023125"/>
    </source>
</evidence>
<dbReference type="PANTHER" id="PTHR30346:SF30">
    <property type="entry name" value="SMALL NEUTRAL PROTEASE REGULATORY PROTEIN"/>
    <property type="match status" value="1"/>
</dbReference>
<dbReference type="RefSeq" id="WP_111216223.1">
    <property type="nucleotide sequence ID" value="NZ_CP117255.1"/>
</dbReference>
<proteinExistence type="inferred from homology"/>
<evidence type="ECO:0000313" key="10">
    <source>
        <dbReference type="Proteomes" id="UP000249499"/>
    </source>
</evidence>
<dbReference type="EMBL" id="CP117255">
    <property type="protein sequence ID" value="WFR95493.1"/>
    <property type="molecule type" value="Genomic_DNA"/>
</dbReference>
<dbReference type="Gene3D" id="3.40.190.10">
    <property type="entry name" value="Periplasmic binding protein-like II"/>
    <property type="match status" value="2"/>
</dbReference>
<evidence type="ECO:0000256" key="7">
    <source>
        <dbReference type="ARBA" id="ARBA00083243"/>
    </source>
</evidence>
<keyword evidence="10" id="KW-1185">Reference proteome</keyword>
<dbReference type="FunFam" id="1.10.10.10:FF:000001">
    <property type="entry name" value="LysR family transcriptional regulator"/>
    <property type="match status" value="1"/>
</dbReference>
<evidence type="ECO:0000256" key="2">
    <source>
        <dbReference type="ARBA" id="ARBA00023015"/>
    </source>
</evidence>
<organism evidence="9 10">
    <name type="scientific">Rhizobium tumorigenes</name>
    <dbReference type="NCBI Taxonomy" id="2041385"/>
    <lineage>
        <taxon>Bacteria</taxon>
        <taxon>Pseudomonadati</taxon>
        <taxon>Pseudomonadota</taxon>
        <taxon>Alphaproteobacteria</taxon>
        <taxon>Hyphomicrobiales</taxon>
        <taxon>Rhizobiaceae</taxon>
        <taxon>Rhizobium/Agrobacterium group</taxon>
        <taxon>Rhizobium</taxon>
    </lineage>
</organism>
<keyword evidence="2" id="KW-0805">Transcription regulation</keyword>
<dbReference type="GO" id="GO:0032993">
    <property type="term" value="C:protein-DNA complex"/>
    <property type="evidence" value="ECO:0007669"/>
    <property type="project" value="TreeGrafter"/>
</dbReference>
<evidence type="ECO:0000256" key="1">
    <source>
        <dbReference type="ARBA" id="ARBA00009437"/>
    </source>
</evidence>
<sequence length="311" mass="33685">MELRHLRYFLALADEGNFTRAAGKLGIGQPPLSQQIRDLETEIGVQLFHRVPHGAELTAAGEAFLPEAQAAIDAAERAKLSAQRANRGETGRLSLGFTASSAFNTHVSGAIRQFRKRWPEVRLSLTEMNSKGLMERLMRGEIDAAFIRPGLENPREVRLRMLAVESMVIALPTGHRLAAAPRLPLSALAEEQFILFPRVAGLSLYDDIAAACREAGFELVVSQEAPQIPSVVNLVAADLGVSIVPASIAQIKLDGVVYREIDGPPLVARLGLAMLKSQRSPVTDNLMSLLPDSIFKAETAAPGPDNNDTNR</sequence>